<dbReference type="EMBL" id="RBIM01000001">
    <property type="protein sequence ID" value="RKR03679.1"/>
    <property type="molecule type" value="Genomic_DNA"/>
</dbReference>
<proteinExistence type="predicted"/>
<comment type="caution">
    <text evidence="2">The sequence shown here is derived from an EMBL/GenBank/DDBJ whole genome shotgun (WGS) entry which is preliminary data.</text>
</comment>
<dbReference type="Gene3D" id="3.40.50.1820">
    <property type="entry name" value="alpha/beta hydrolase"/>
    <property type="match status" value="1"/>
</dbReference>
<feature type="domain" description="AB hydrolase-1" evidence="1">
    <location>
        <begin position="62"/>
        <end position="305"/>
    </location>
</feature>
<dbReference type="OrthoDB" id="9804723at2"/>
<accession>A0A495DNS7</accession>
<dbReference type="InterPro" id="IPR050266">
    <property type="entry name" value="AB_hydrolase_sf"/>
</dbReference>
<organism evidence="2 3">
    <name type="scientific">Maricaulis maris</name>
    <dbReference type="NCBI Taxonomy" id="74318"/>
    <lineage>
        <taxon>Bacteria</taxon>
        <taxon>Pseudomonadati</taxon>
        <taxon>Pseudomonadota</taxon>
        <taxon>Alphaproteobacteria</taxon>
        <taxon>Maricaulales</taxon>
        <taxon>Maricaulaceae</taxon>
        <taxon>Maricaulis</taxon>
    </lineage>
</organism>
<evidence type="ECO:0000313" key="2">
    <source>
        <dbReference type="EMBL" id="RKR03679.1"/>
    </source>
</evidence>
<evidence type="ECO:0000313" key="3">
    <source>
        <dbReference type="Proteomes" id="UP000273675"/>
    </source>
</evidence>
<reference evidence="2 3" key="1">
    <citation type="submission" date="2018-10" db="EMBL/GenBank/DDBJ databases">
        <title>Genomic Encyclopedia of Type Strains, Phase IV (KMG-IV): sequencing the most valuable type-strain genomes for metagenomic binning, comparative biology and taxonomic classification.</title>
        <authorList>
            <person name="Goeker M."/>
        </authorList>
    </citation>
    <scope>NUCLEOTIDE SEQUENCE [LARGE SCALE GENOMIC DNA]</scope>
    <source>
        <strain evidence="2 3">DSM 4734</strain>
    </source>
</reference>
<dbReference type="GO" id="GO:0016020">
    <property type="term" value="C:membrane"/>
    <property type="evidence" value="ECO:0007669"/>
    <property type="project" value="TreeGrafter"/>
</dbReference>
<name>A0A495DNS7_9PROT</name>
<dbReference type="RefSeq" id="WP_121209633.1">
    <property type="nucleotide sequence ID" value="NZ_RBIM01000001.1"/>
</dbReference>
<protein>
    <submittedName>
        <fullName evidence="2">Pimeloyl-ACP methyl ester carboxylesterase</fullName>
    </submittedName>
</protein>
<gene>
    <name evidence="2" type="ORF">C7435_0116</name>
</gene>
<dbReference type="InterPro" id="IPR000073">
    <property type="entry name" value="AB_hydrolase_1"/>
</dbReference>
<sequence length="315" mass="34377">MSQKAAASPRPPAPLVAFNGDRPPAPDWFAKALAVPTERGTVTVEGATIHWKAWGQRGNAGLILVHGGVAHKDWWDSIAPFLADTRRVVALDLSGMGDSDHRDRYAMETYALEVLASGEAGGAFEAGKPFLVGHSFGGFVSLATAMEHGERLQGIAVLDSPVRPRDEQRRSSPPSRGGMIYNTFEAALARFRLLPEQGCDNAFLLDHIARQSLKQVTRPDGSEGWTWKFDPKLWDKLDYNRPPPADIVGALKTRIALFRGAESRLVNDEVWAFMRETFGPQTTMVSIPQAEHHLILDQPIAVAAALEVLTGPGWG</sequence>
<dbReference type="GO" id="GO:0046464">
    <property type="term" value="P:acylglycerol catabolic process"/>
    <property type="evidence" value="ECO:0007669"/>
    <property type="project" value="TreeGrafter"/>
</dbReference>
<dbReference type="PRINTS" id="PR00111">
    <property type="entry name" value="ABHYDROLASE"/>
</dbReference>
<dbReference type="Pfam" id="PF12697">
    <property type="entry name" value="Abhydrolase_6"/>
    <property type="match status" value="1"/>
</dbReference>
<dbReference type="AlphaFoldDB" id="A0A495DNS7"/>
<dbReference type="GO" id="GO:0047372">
    <property type="term" value="F:monoacylglycerol lipase activity"/>
    <property type="evidence" value="ECO:0007669"/>
    <property type="project" value="TreeGrafter"/>
</dbReference>
<dbReference type="SUPFAM" id="SSF53474">
    <property type="entry name" value="alpha/beta-Hydrolases"/>
    <property type="match status" value="1"/>
</dbReference>
<evidence type="ECO:0000259" key="1">
    <source>
        <dbReference type="Pfam" id="PF12697"/>
    </source>
</evidence>
<dbReference type="PANTHER" id="PTHR43798">
    <property type="entry name" value="MONOACYLGLYCEROL LIPASE"/>
    <property type="match status" value="1"/>
</dbReference>
<dbReference type="InterPro" id="IPR029058">
    <property type="entry name" value="AB_hydrolase_fold"/>
</dbReference>
<dbReference type="Proteomes" id="UP000273675">
    <property type="component" value="Unassembled WGS sequence"/>
</dbReference>
<dbReference type="PANTHER" id="PTHR43798:SF33">
    <property type="entry name" value="HYDROLASE, PUTATIVE (AFU_ORTHOLOGUE AFUA_2G14860)-RELATED"/>
    <property type="match status" value="1"/>
</dbReference>